<evidence type="ECO:0000313" key="3">
    <source>
        <dbReference type="Proteomes" id="UP000789405"/>
    </source>
</evidence>
<proteinExistence type="predicted"/>
<dbReference type="EMBL" id="CAJVPY010006391">
    <property type="protein sequence ID" value="CAG8661829.1"/>
    <property type="molecule type" value="Genomic_DNA"/>
</dbReference>
<feature type="compositionally biased region" description="Basic and acidic residues" evidence="1">
    <location>
        <begin position="1"/>
        <end position="13"/>
    </location>
</feature>
<reference evidence="2" key="1">
    <citation type="submission" date="2021-06" db="EMBL/GenBank/DDBJ databases">
        <authorList>
            <person name="Kallberg Y."/>
            <person name="Tangrot J."/>
            <person name="Rosling A."/>
        </authorList>
    </citation>
    <scope>NUCLEOTIDE SEQUENCE</scope>
    <source>
        <strain evidence="2">MA453B</strain>
    </source>
</reference>
<gene>
    <name evidence="2" type="ORF">DERYTH_LOCUS10756</name>
</gene>
<sequence length="46" mass="5347">MQKEHAQDKEQLARNHQNVHAGVESSDNINEIEKRFSNLSRLNTND</sequence>
<evidence type="ECO:0000256" key="1">
    <source>
        <dbReference type="SAM" id="MobiDB-lite"/>
    </source>
</evidence>
<protein>
    <submittedName>
        <fullName evidence="2">9561_t:CDS:1</fullName>
    </submittedName>
</protein>
<comment type="caution">
    <text evidence="2">The sequence shown here is derived from an EMBL/GenBank/DDBJ whole genome shotgun (WGS) entry which is preliminary data.</text>
</comment>
<dbReference type="Proteomes" id="UP000789405">
    <property type="component" value="Unassembled WGS sequence"/>
</dbReference>
<feature type="compositionally biased region" description="Polar residues" evidence="1">
    <location>
        <begin position="37"/>
        <end position="46"/>
    </location>
</feature>
<name>A0A9N9H699_9GLOM</name>
<dbReference type="AlphaFoldDB" id="A0A9N9H699"/>
<evidence type="ECO:0000313" key="2">
    <source>
        <dbReference type="EMBL" id="CAG8661829.1"/>
    </source>
</evidence>
<accession>A0A9N9H699</accession>
<feature type="region of interest" description="Disordered" evidence="1">
    <location>
        <begin position="1"/>
        <end position="46"/>
    </location>
</feature>
<keyword evidence="3" id="KW-1185">Reference proteome</keyword>
<organism evidence="2 3">
    <name type="scientific">Dentiscutata erythropus</name>
    <dbReference type="NCBI Taxonomy" id="1348616"/>
    <lineage>
        <taxon>Eukaryota</taxon>
        <taxon>Fungi</taxon>
        <taxon>Fungi incertae sedis</taxon>
        <taxon>Mucoromycota</taxon>
        <taxon>Glomeromycotina</taxon>
        <taxon>Glomeromycetes</taxon>
        <taxon>Diversisporales</taxon>
        <taxon>Gigasporaceae</taxon>
        <taxon>Dentiscutata</taxon>
    </lineage>
</organism>